<proteinExistence type="predicted"/>
<evidence type="ECO:0000313" key="2">
    <source>
        <dbReference type="Proteomes" id="UP000789901"/>
    </source>
</evidence>
<comment type="caution">
    <text evidence="1">The sequence shown here is derived from an EMBL/GenBank/DDBJ whole genome shotgun (WGS) entry which is preliminary data.</text>
</comment>
<name>A0ABN7VNU2_GIGMA</name>
<dbReference type="EMBL" id="CAJVQB010017755">
    <property type="protein sequence ID" value="CAG8785365.1"/>
    <property type="molecule type" value="Genomic_DNA"/>
</dbReference>
<protein>
    <submittedName>
        <fullName evidence="1">40280_t:CDS:1</fullName>
    </submittedName>
</protein>
<dbReference type="Proteomes" id="UP000789901">
    <property type="component" value="Unassembled WGS sequence"/>
</dbReference>
<sequence>MKNYAPKNSILSTNQEVEAFYTTVETYSSNNTDDELSDWTEEVDSYRWFDEKEELLWILIKRTE</sequence>
<feature type="non-terminal residue" evidence="1">
    <location>
        <position position="64"/>
    </location>
</feature>
<accession>A0ABN7VNU2</accession>
<organism evidence="1 2">
    <name type="scientific">Gigaspora margarita</name>
    <dbReference type="NCBI Taxonomy" id="4874"/>
    <lineage>
        <taxon>Eukaryota</taxon>
        <taxon>Fungi</taxon>
        <taxon>Fungi incertae sedis</taxon>
        <taxon>Mucoromycota</taxon>
        <taxon>Glomeromycotina</taxon>
        <taxon>Glomeromycetes</taxon>
        <taxon>Diversisporales</taxon>
        <taxon>Gigasporaceae</taxon>
        <taxon>Gigaspora</taxon>
    </lineage>
</organism>
<reference evidence="1 2" key="1">
    <citation type="submission" date="2021-06" db="EMBL/GenBank/DDBJ databases">
        <authorList>
            <person name="Kallberg Y."/>
            <person name="Tangrot J."/>
            <person name="Rosling A."/>
        </authorList>
    </citation>
    <scope>NUCLEOTIDE SEQUENCE [LARGE SCALE GENOMIC DNA]</scope>
    <source>
        <strain evidence="1 2">120-4 pot B 10/14</strain>
    </source>
</reference>
<evidence type="ECO:0000313" key="1">
    <source>
        <dbReference type="EMBL" id="CAG8785365.1"/>
    </source>
</evidence>
<gene>
    <name evidence="1" type="ORF">GMARGA_LOCUS20345</name>
</gene>
<keyword evidence="2" id="KW-1185">Reference proteome</keyword>